<dbReference type="InterPro" id="IPR036388">
    <property type="entry name" value="WH-like_DNA-bd_sf"/>
</dbReference>
<comment type="caution">
    <text evidence="5">The sequence shown here is derived from an EMBL/GenBank/DDBJ whole genome shotgun (WGS) entry which is preliminary data.</text>
</comment>
<dbReference type="Pfam" id="PF00392">
    <property type="entry name" value="GntR"/>
    <property type="match status" value="1"/>
</dbReference>
<dbReference type="SUPFAM" id="SSF46785">
    <property type="entry name" value="Winged helix' DNA-binding domain"/>
    <property type="match status" value="1"/>
</dbReference>
<dbReference type="PANTHER" id="PTHR38445">
    <property type="entry name" value="HTH-TYPE TRANSCRIPTIONAL REPRESSOR YTRA"/>
    <property type="match status" value="1"/>
</dbReference>
<dbReference type="Proteomes" id="UP000681027">
    <property type="component" value="Unassembled WGS sequence"/>
</dbReference>
<keyword evidence="6" id="KW-1185">Reference proteome</keyword>
<dbReference type="InterPro" id="IPR000524">
    <property type="entry name" value="Tscrpt_reg_HTH_GntR"/>
</dbReference>
<proteinExistence type="predicted"/>
<dbReference type="CDD" id="cd07377">
    <property type="entry name" value="WHTH_GntR"/>
    <property type="match status" value="1"/>
</dbReference>
<evidence type="ECO:0000256" key="1">
    <source>
        <dbReference type="ARBA" id="ARBA00023015"/>
    </source>
</evidence>
<keyword evidence="3" id="KW-0804">Transcription</keyword>
<dbReference type="PANTHER" id="PTHR38445:SF6">
    <property type="entry name" value="GNTR-FAMILY TRANSCRIPTIONAL REGULATOR"/>
    <property type="match status" value="1"/>
</dbReference>
<accession>A0ABS5NUA1</accession>
<evidence type="ECO:0000313" key="5">
    <source>
        <dbReference type="EMBL" id="MBS4191416.1"/>
    </source>
</evidence>
<feature type="domain" description="HTH gntR-type" evidence="4">
    <location>
        <begin position="9"/>
        <end position="77"/>
    </location>
</feature>
<name>A0ABS5NUA1_9BACI</name>
<dbReference type="Gene3D" id="1.10.10.10">
    <property type="entry name" value="Winged helix-like DNA-binding domain superfamily/Winged helix DNA-binding domain"/>
    <property type="match status" value="1"/>
</dbReference>
<dbReference type="EMBL" id="JAGYPM010000003">
    <property type="protein sequence ID" value="MBS4191416.1"/>
    <property type="molecule type" value="Genomic_DNA"/>
</dbReference>
<protein>
    <submittedName>
        <fullName evidence="5">GntR family transcriptional regulator</fullName>
    </submittedName>
</protein>
<evidence type="ECO:0000256" key="2">
    <source>
        <dbReference type="ARBA" id="ARBA00023125"/>
    </source>
</evidence>
<evidence type="ECO:0000313" key="6">
    <source>
        <dbReference type="Proteomes" id="UP000681027"/>
    </source>
</evidence>
<reference evidence="5 6" key="1">
    <citation type="submission" date="2021-05" db="EMBL/GenBank/DDBJ databases">
        <title>Novel Bacillus species.</title>
        <authorList>
            <person name="Liu G."/>
        </authorList>
    </citation>
    <scope>NUCLEOTIDE SEQUENCE [LARGE SCALE GENOMIC DNA]</scope>
    <source>
        <strain evidence="5 6">FJAT-49705</strain>
    </source>
</reference>
<evidence type="ECO:0000259" key="4">
    <source>
        <dbReference type="PROSITE" id="PS50949"/>
    </source>
</evidence>
<dbReference type="RefSeq" id="WP_213102853.1">
    <property type="nucleotide sequence ID" value="NZ_JAGYPM010000003.1"/>
</dbReference>
<dbReference type="PROSITE" id="PS50949">
    <property type="entry name" value="HTH_GNTR"/>
    <property type="match status" value="1"/>
</dbReference>
<organism evidence="5 6">
    <name type="scientific">Cytobacillus citreus</name>
    <dbReference type="NCBI Taxonomy" id="2833586"/>
    <lineage>
        <taxon>Bacteria</taxon>
        <taxon>Bacillati</taxon>
        <taxon>Bacillota</taxon>
        <taxon>Bacilli</taxon>
        <taxon>Bacillales</taxon>
        <taxon>Bacillaceae</taxon>
        <taxon>Cytobacillus</taxon>
    </lineage>
</organism>
<gene>
    <name evidence="5" type="ORF">KHA94_14595</name>
</gene>
<keyword evidence="2" id="KW-0238">DNA-binding</keyword>
<dbReference type="SMART" id="SM00345">
    <property type="entry name" value="HTH_GNTR"/>
    <property type="match status" value="1"/>
</dbReference>
<sequence>MGEEFQASKPIYMQIVDKINQQIIRGDLLPGNKLPSVREMAIQTGVNPNTIQRTYSELERMEIVETRRGQGTFVTENDNLIKELKVRLQMEIIEGFFNNMKELGFSDEEMLSGLEFYIKGKREKGYD</sequence>
<dbReference type="InterPro" id="IPR036390">
    <property type="entry name" value="WH_DNA-bd_sf"/>
</dbReference>
<evidence type="ECO:0000256" key="3">
    <source>
        <dbReference type="ARBA" id="ARBA00023163"/>
    </source>
</evidence>
<keyword evidence="1" id="KW-0805">Transcription regulation</keyword>